<feature type="binding site" evidence="6">
    <location>
        <position position="75"/>
    </location>
    <ligand>
        <name>NAD(+)</name>
        <dbReference type="ChEBI" id="CHEBI:57540"/>
    </ligand>
</feature>
<feature type="compositionally biased region" description="Low complexity" evidence="7">
    <location>
        <begin position="316"/>
        <end position="330"/>
    </location>
</feature>
<feature type="binding site" evidence="6">
    <location>
        <position position="175"/>
    </location>
    <ligand>
        <name>NAD(+)</name>
        <dbReference type="ChEBI" id="CHEBI:57540"/>
    </ligand>
</feature>
<keyword evidence="3 6" id="KW-0521">NADP</keyword>
<dbReference type="InterPro" id="IPR016064">
    <property type="entry name" value="NAD/diacylglycerol_kinase_sf"/>
</dbReference>
<dbReference type="Pfam" id="PF20143">
    <property type="entry name" value="NAD_kinase_C"/>
    <property type="match status" value="1"/>
</dbReference>
<dbReference type="EMBL" id="JBHSFI010000007">
    <property type="protein sequence ID" value="MFC4631026.1"/>
    <property type="molecule type" value="Genomic_DNA"/>
</dbReference>
<dbReference type="Pfam" id="PF01513">
    <property type="entry name" value="NAD_kinase"/>
    <property type="match status" value="1"/>
</dbReference>
<evidence type="ECO:0000256" key="4">
    <source>
        <dbReference type="ARBA" id="ARBA00023027"/>
    </source>
</evidence>
<dbReference type="Proteomes" id="UP001596011">
    <property type="component" value="Unassembled WGS sequence"/>
</dbReference>
<dbReference type="HAMAP" id="MF_00361">
    <property type="entry name" value="NAD_kinase"/>
    <property type="match status" value="1"/>
</dbReference>
<gene>
    <name evidence="6" type="primary">nadK</name>
    <name evidence="8" type="ORF">ACFO6V_22450</name>
</gene>
<comment type="caution">
    <text evidence="8">The sequence shown here is derived from an EMBL/GenBank/DDBJ whole genome shotgun (WGS) entry which is preliminary data.</text>
</comment>
<comment type="catalytic activity">
    <reaction evidence="5 6">
        <text>NAD(+) + ATP = ADP + NADP(+) + H(+)</text>
        <dbReference type="Rhea" id="RHEA:18629"/>
        <dbReference type="ChEBI" id="CHEBI:15378"/>
        <dbReference type="ChEBI" id="CHEBI:30616"/>
        <dbReference type="ChEBI" id="CHEBI:57540"/>
        <dbReference type="ChEBI" id="CHEBI:58349"/>
        <dbReference type="ChEBI" id="CHEBI:456216"/>
        <dbReference type="EC" id="2.7.1.23"/>
    </reaction>
</comment>
<name>A0ABV9HN38_9MICO</name>
<evidence type="ECO:0000256" key="1">
    <source>
        <dbReference type="ARBA" id="ARBA00022679"/>
    </source>
</evidence>
<dbReference type="PANTHER" id="PTHR20275">
    <property type="entry name" value="NAD KINASE"/>
    <property type="match status" value="1"/>
</dbReference>
<dbReference type="InterPro" id="IPR002504">
    <property type="entry name" value="NADK"/>
</dbReference>
<dbReference type="EC" id="2.7.1.23" evidence="6"/>
<dbReference type="InterPro" id="IPR017438">
    <property type="entry name" value="ATP-NAD_kinase_N"/>
</dbReference>
<protein>
    <recommendedName>
        <fullName evidence="6">NAD kinase</fullName>
        <ecNumber evidence="6">2.7.1.23</ecNumber>
    </recommendedName>
    <alternativeName>
        <fullName evidence="6">ATP-dependent NAD kinase</fullName>
    </alternativeName>
</protein>
<feature type="binding site" evidence="6">
    <location>
        <begin position="145"/>
        <end position="146"/>
    </location>
    <ligand>
        <name>NAD(+)</name>
        <dbReference type="ChEBI" id="CHEBI:57540"/>
    </ligand>
</feature>
<evidence type="ECO:0000256" key="7">
    <source>
        <dbReference type="SAM" id="MobiDB-lite"/>
    </source>
</evidence>
<evidence type="ECO:0000256" key="6">
    <source>
        <dbReference type="HAMAP-Rule" id="MF_00361"/>
    </source>
</evidence>
<dbReference type="RefSeq" id="WP_377139649.1">
    <property type="nucleotide sequence ID" value="NZ_JBHSFI010000007.1"/>
</dbReference>
<comment type="function">
    <text evidence="6">Involved in the regulation of the intracellular balance of NAD and NADP, and is a key enzyme in the biosynthesis of NADP. Catalyzes specifically the phosphorylation on 2'-hydroxyl of the adenosine moiety of NAD to yield NADP.</text>
</comment>
<dbReference type="PANTHER" id="PTHR20275:SF0">
    <property type="entry name" value="NAD KINASE"/>
    <property type="match status" value="1"/>
</dbReference>
<feature type="region of interest" description="Disordered" evidence="7">
    <location>
        <begin position="296"/>
        <end position="336"/>
    </location>
</feature>
<keyword evidence="2 6" id="KW-0418">Kinase</keyword>
<evidence type="ECO:0000256" key="5">
    <source>
        <dbReference type="ARBA" id="ARBA00047925"/>
    </source>
</evidence>
<keyword evidence="4 6" id="KW-0520">NAD</keyword>
<keyword evidence="6" id="KW-0963">Cytoplasm</keyword>
<keyword evidence="1 6" id="KW-0808">Transferase</keyword>
<feature type="binding site" evidence="6">
    <location>
        <begin position="70"/>
        <end position="71"/>
    </location>
    <ligand>
        <name>NAD(+)</name>
        <dbReference type="ChEBI" id="CHEBI:57540"/>
    </ligand>
</feature>
<comment type="similarity">
    <text evidence="6">Belongs to the NAD kinase family.</text>
</comment>
<dbReference type="InterPro" id="IPR017437">
    <property type="entry name" value="ATP-NAD_kinase_PpnK-typ_C"/>
</dbReference>
<dbReference type="GO" id="GO:0003951">
    <property type="term" value="F:NAD+ kinase activity"/>
    <property type="evidence" value="ECO:0007669"/>
    <property type="project" value="UniProtKB-EC"/>
</dbReference>
<feature type="active site" description="Proton acceptor" evidence="6">
    <location>
        <position position="70"/>
    </location>
</feature>
<evidence type="ECO:0000256" key="3">
    <source>
        <dbReference type="ARBA" id="ARBA00022857"/>
    </source>
</evidence>
<evidence type="ECO:0000256" key="2">
    <source>
        <dbReference type="ARBA" id="ARBA00022777"/>
    </source>
</evidence>
<dbReference type="SUPFAM" id="SSF111331">
    <property type="entry name" value="NAD kinase/diacylglycerol kinase-like"/>
    <property type="match status" value="1"/>
</dbReference>
<reference evidence="9" key="1">
    <citation type="journal article" date="2019" name="Int. J. Syst. Evol. Microbiol.">
        <title>The Global Catalogue of Microorganisms (GCM) 10K type strain sequencing project: providing services to taxonomists for standard genome sequencing and annotation.</title>
        <authorList>
            <consortium name="The Broad Institute Genomics Platform"/>
            <consortium name="The Broad Institute Genome Sequencing Center for Infectious Disease"/>
            <person name="Wu L."/>
            <person name="Ma J."/>
        </authorList>
    </citation>
    <scope>NUCLEOTIDE SEQUENCE [LARGE SCALE GENOMIC DNA]</scope>
    <source>
        <strain evidence="9">CCUG 42722</strain>
    </source>
</reference>
<keyword evidence="6" id="KW-0067">ATP-binding</keyword>
<comment type="subcellular location">
    <subcellularLocation>
        <location evidence="6">Cytoplasm</location>
    </subcellularLocation>
</comment>
<keyword evidence="6" id="KW-0547">Nucleotide-binding</keyword>
<proteinExistence type="inferred from homology"/>
<evidence type="ECO:0000313" key="9">
    <source>
        <dbReference type="Proteomes" id="UP001596011"/>
    </source>
</evidence>
<comment type="cofactor">
    <cofactor evidence="6">
        <name>a divalent metal cation</name>
        <dbReference type="ChEBI" id="CHEBI:60240"/>
    </cofactor>
</comment>
<dbReference type="Gene3D" id="2.60.200.30">
    <property type="entry name" value="Probable inorganic polyphosphate/atp-NAD kinase, domain 2"/>
    <property type="match status" value="1"/>
</dbReference>
<organism evidence="8 9">
    <name type="scientific">Promicromonospora alba</name>
    <dbReference type="NCBI Taxonomy" id="1616110"/>
    <lineage>
        <taxon>Bacteria</taxon>
        <taxon>Bacillati</taxon>
        <taxon>Actinomycetota</taxon>
        <taxon>Actinomycetes</taxon>
        <taxon>Micrococcales</taxon>
        <taxon>Promicromonosporaceae</taxon>
        <taxon>Promicromonospora</taxon>
    </lineage>
</organism>
<keyword evidence="9" id="KW-1185">Reference proteome</keyword>
<evidence type="ECO:0000313" key="8">
    <source>
        <dbReference type="EMBL" id="MFC4631026.1"/>
    </source>
</evidence>
<comment type="caution">
    <text evidence="6">Lacks conserved residue(s) required for the propagation of feature annotation.</text>
</comment>
<feature type="binding site" evidence="6">
    <location>
        <position position="156"/>
    </location>
    <ligand>
        <name>NAD(+)</name>
        <dbReference type="ChEBI" id="CHEBI:57540"/>
    </ligand>
</feature>
<accession>A0ABV9HN38</accession>
<dbReference type="NCBIfam" id="NF002892">
    <property type="entry name" value="PRK03372.1"/>
    <property type="match status" value="1"/>
</dbReference>
<sequence>MTRRVLIVTHGGRPRAVAALAEALRELKAAGFEATLHDDALAEEFGDHMAANRVREGVHASEAVMVLGGDGTILRAAELTRGTDVPLLGVNLGHVGFLAESEREDLRAAVQRLAARDYEVEERATVEVTVHLPGTAEPVVGWALNEATVEKATRDRMLEVAIGVDGRPLLSFGCDGVIMATATGSTAHAFSGGGPVIWPDVDAVLMVPLSAHALFARPLVIGPRSRYTVDVLPQSTVEGVLTCDGRREIRLPRGSRVVVRQGGTVRLARLSNAPFADRLVSKFSLPVSGWRDRVGSGHAEVQDVPSDPADIKDPADVTSGTAADTAASTAEIPPEN</sequence>
<feature type="binding site" evidence="6">
    <location>
        <begin position="186"/>
        <end position="191"/>
    </location>
    <ligand>
        <name>NAD(+)</name>
        <dbReference type="ChEBI" id="CHEBI:57540"/>
    </ligand>
</feature>
<dbReference type="Gene3D" id="3.40.50.10330">
    <property type="entry name" value="Probable inorganic polyphosphate/atp-NAD kinase, domain 1"/>
    <property type="match status" value="1"/>
</dbReference>